<dbReference type="NCBIfam" id="NF045624">
    <property type="entry name" value="filament_FraC"/>
    <property type="match status" value="1"/>
</dbReference>
<evidence type="ECO:0000313" key="2">
    <source>
        <dbReference type="EMBL" id="HGW93175.1"/>
    </source>
</evidence>
<sequence>MELGVLPFRAIAFQILFLLIAISLESLILYRRLALDYKTSVRHATTINLFSTFVGWIIFFNVQQVLPEGLRIQLISLFFFERVFPNQWSTSVTPMLTVTALGTFLGVVIVEYQGLTLLETLLETRKPQEETDSFLRSRDRFKMRRLDGGILFKKHDRAYTILVANSLSFSAILLVLLFRWLDQTLIG</sequence>
<feature type="transmembrane region" description="Helical" evidence="1">
    <location>
        <begin position="6"/>
        <end position="29"/>
    </location>
</feature>
<feature type="transmembrane region" description="Helical" evidence="1">
    <location>
        <begin position="95"/>
        <end position="118"/>
    </location>
</feature>
<accession>A0A832H5W1</accession>
<keyword evidence="1" id="KW-1133">Transmembrane helix</keyword>
<proteinExistence type="predicted"/>
<comment type="caution">
    <text evidence="2">The sequence shown here is derived from an EMBL/GenBank/DDBJ whole genome shotgun (WGS) entry which is preliminary data.</text>
</comment>
<feature type="transmembrane region" description="Helical" evidence="1">
    <location>
        <begin position="41"/>
        <end position="60"/>
    </location>
</feature>
<keyword evidence="1" id="KW-0812">Transmembrane</keyword>
<reference evidence="2" key="1">
    <citation type="journal article" date="2020" name="mSystems">
        <title>Genome- and Community-Level Interaction Insights into Carbon Utilization and Element Cycling Functions of Hydrothermarchaeota in Hydrothermal Sediment.</title>
        <authorList>
            <person name="Zhou Z."/>
            <person name="Liu Y."/>
            <person name="Xu W."/>
            <person name="Pan J."/>
            <person name="Luo Z.H."/>
            <person name="Li M."/>
        </authorList>
    </citation>
    <scope>NUCLEOTIDE SEQUENCE [LARGE SCALE GENOMIC DNA]</scope>
    <source>
        <strain evidence="2">SpSt-402</strain>
    </source>
</reference>
<gene>
    <name evidence="2" type="ORF">ENR47_02655</name>
</gene>
<feature type="transmembrane region" description="Helical" evidence="1">
    <location>
        <begin position="159"/>
        <end position="181"/>
    </location>
</feature>
<evidence type="ECO:0000256" key="1">
    <source>
        <dbReference type="SAM" id="Phobius"/>
    </source>
</evidence>
<organism evidence="2">
    <name type="scientific">Oscillatoriales cyanobacterium SpSt-402</name>
    <dbReference type="NCBI Taxonomy" id="2282168"/>
    <lineage>
        <taxon>Bacteria</taxon>
        <taxon>Bacillati</taxon>
        <taxon>Cyanobacteriota</taxon>
        <taxon>Cyanophyceae</taxon>
        <taxon>Oscillatoriophycideae</taxon>
        <taxon>Oscillatoriales</taxon>
    </lineage>
</organism>
<protein>
    <submittedName>
        <fullName evidence="2">Filament integrity protein fraC</fullName>
    </submittedName>
</protein>
<dbReference type="InterPro" id="IPR054663">
    <property type="entry name" value="FraC"/>
</dbReference>
<dbReference type="EMBL" id="DSRD01000175">
    <property type="protein sequence ID" value="HGW93175.1"/>
    <property type="molecule type" value="Genomic_DNA"/>
</dbReference>
<keyword evidence="1" id="KW-0472">Membrane</keyword>
<name>A0A832H5W1_9CYAN</name>
<dbReference type="Pfam" id="PF24301">
    <property type="entry name" value="FraC"/>
    <property type="match status" value="1"/>
</dbReference>
<dbReference type="AlphaFoldDB" id="A0A832H5W1"/>